<dbReference type="GO" id="GO:0005524">
    <property type="term" value="F:ATP binding"/>
    <property type="evidence" value="ECO:0007669"/>
    <property type="project" value="UniProtKB-KW"/>
</dbReference>
<keyword evidence="1 7" id="KW-0597">Phosphoprotein</keyword>
<dbReference type="InterPro" id="IPR002197">
    <property type="entry name" value="HTH_Fis"/>
</dbReference>
<dbReference type="PROSITE" id="PS00675">
    <property type="entry name" value="SIGMA54_INTERACT_1"/>
    <property type="match status" value="1"/>
</dbReference>
<dbReference type="SMART" id="SM00382">
    <property type="entry name" value="AAA"/>
    <property type="match status" value="1"/>
</dbReference>
<dbReference type="InterPro" id="IPR002078">
    <property type="entry name" value="Sigma_54_int"/>
</dbReference>
<evidence type="ECO:0000256" key="1">
    <source>
        <dbReference type="ARBA" id="ARBA00022553"/>
    </source>
</evidence>
<dbReference type="FunFam" id="3.40.50.2300:FF:000018">
    <property type="entry name" value="DNA-binding transcriptional regulator NtrC"/>
    <property type="match status" value="1"/>
</dbReference>
<dbReference type="AlphaFoldDB" id="A0A4Q7NN56"/>
<dbReference type="InterPro" id="IPR025662">
    <property type="entry name" value="Sigma_54_int_dom_ATP-bd_1"/>
</dbReference>
<dbReference type="InterPro" id="IPR001789">
    <property type="entry name" value="Sig_transdc_resp-reg_receiver"/>
</dbReference>
<dbReference type="PANTHER" id="PTHR32071">
    <property type="entry name" value="TRANSCRIPTIONAL REGULATORY PROTEIN"/>
    <property type="match status" value="1"/>
</dbReference>
<dbReference type="EMBL" id="SGXC01000001">
    <property type="protein sequence ID" value="RZS86492.1"/>
    <property type="molecule type" value="Genomic_DNA"/>
</dbReference>
<dbReference type="Pfam" id="PF00072">
    <property type="entry name" value="Response_reg"/>
    <property type="match status" value="1"/>
</dbReference>
<dbReference type="InterPro" id="IPR011006">
    <property type="entry name" value="CheY-like_superfamily"/>
</dbReference>
<dbReference type="SUPFAM" id="SSF46689">
    <property type="entry name" value="Homeodomain-like"/>
    <property type="match status" value="1"/>
</dbReference>
<dbReference type="CDD" id="cd00009">
    <property type="entry name" value="AAA"/>
    <property type="match status" value="1"/>
</dbReference>
<evidence type="ECO:0000256" key="6">
    <source>
        <dbReference type="ARBA" id="ARBA00023163"/>
    </source>
</evidence>
<dbReference type="SUPFAM" id="SSF52172">
    <property type="entry name" value="CheY-like"/>
    <property type="match status" value="1"/>
</dbReference>
<gene>
    <name evidence="10" type="ORF">EV675_2534</name>
</gene>
<dbReference type="InterPro" id="IPR009057">
    <property type="entry name" value="Homeodomain-like_sf"/>
</dbReference>
<dbReference type="Pfam" id="PF02954">
    <property type="entry name" value="HTH_8"/>
    <property type="match status" value="1"/>
</dbReference>
<evidence type="ECO:0000256" key="4">
    <source>
        <dbReference type="ARBA" id="ARBA00023012"/>
    </source>
</evidence>
<protein>
    <submittedName>
        <fullName evidence="10">Two component Fis family sigma54 specific transcriptional regulator</fullName>
    </submittedName>
</protein>
<keyword evidence="2" id="KW-0547">Nucleotide-binding</keyword>
<evidence type="ECO:0000313" key="10">
    <source>
        <dbReference type="EMBL" id="RZS86492.1"/>
    </source>
</evidence>
<dbReference type="FunFam" id="3.40.50.300:FF:000006">
    <property type="entry name" value="DNA-binding transcriptional regulator NtrC"/>
    <property type="match status" value="1"/>
</dbReference>
<dbReference type="GO" id="GO:0006355">
    <property type="term" value="P:regulation of DNA-templated transcription"/>
    <property type="evidence" value="ECO:0007669"/>
    <property type="project" value="InterPro"/>
</dbReference>
<dbReference type="SMART" id="SM00448">
    <property type="entry name" value="REC"/>
    <property type="match status" value="1"/>
</dbReference>
<dbReference type="OrthoDB" id="9761705at2"/>
<keyword evidence="6" id="KW-0804">Transcription</keyword>
<evidence type="ECO:0000313" key="11">
    <source>
        <dbReference type="Proteomes" id="UP000292445"/>
    </source>
</evidence>
<reference evidence="10 11" key="1">
    <citation type="submission" date="2019-02" db="EMBL/GenBank/DDBJ databases">
        <title>Genomic Encyclopedia of Type Strains, Phase IV (KMG-IV): sequencing the most valuable type-strain genomes for metagenomic binning, comparative biology and taxonomic classification.</title>
        <authorList>
            <person name="Goeker M."/>
        </authorList>
    </citation>
    <scope>NUCLEOTIDE SEQUENCE [LARGE SCALE GENOMIC DNA]</scope>
    <source>
        <strain evidence="10 11">K24</strain>
    </source>
</reference>
<accession>A0A4Q7NN56</accession>
<evidence type="ECO:0000259" key="8">
    <source>
        <dbReference type="PROSITE" id="PS50045"/>
    </source>
</evidence>
<feature type="domain" description="Sigma-54 factor interaction" evidence="8">
    <location>
        <begin position="146"/>
        <end position="375"/>
    </location>
</feature>
<dbReference type="SUPFAM" id="SSF52540">
    <property type="entry name" value="P-loop containing nucleoside triphosphate hydrolases"/>
    <property type="match status" value="1"/>
</dbReference>
<dbReference type="InterPro" id="IPR058031">
    <property type="entry name" value="AAA_lid_NorR"/>
</dbReference>
<dbReference type="Gene3D" id="3.40.50.300">
    <property type="entry name" value="P-loop containing nucleotide triphosphate hydrolases"/>
    <property type="match status" value="1"/>
</dbReference>
<evidence type="ECO:0000256" key="7">
    <source>
        <dbReference type="PROSITE-ProRule" id="PRU00169"/>
    </source>
</evidence>
<dbReference type="GO" id="GO:0000160">
    <property type="term" value="P:phosphorelay signal transduction system"/>
    <property type="evidence" value="ECO:0007669"/>
    <property type="project" value="UniProtKB-KW"/>
</dbReference>
<dbReference type="PRINTS" id="PR01590">
    <property type="entry name" value="HTHFIS"/>
</dbReference>
<dbReference type="PROSITE" id="PS50045">
    <property type="entry name" value="SIGMA54_INTERACT_4"/>
    <property type="match status" value="1"/>
</dbReference>
<dbReference type="InterPro" id="IPR003593">
    <property type="entry name" value="AAA+_ATPase"/>
</dbReference>
<dbReference type="Gene3D" id="3.40.50.2300">
    <property type="match status" value="1"/>
</dbReference>
<keyword evidence="3" id="KW-0067">ATP-binding</keyword>
<keyword evidence="5" id="KW-0805">Transcription regulation</keyword>
<dbReference type="Gene3D" id="1.10.10.60">
    <property type="entry name" value="Homeodomain-like"/>
    <property type="match status" value="1"/>
</dbReference>
<dbReference type="InterPro" id="IPR025944">
    <property type="entry name" value="Sigma_54_int_dom_CS"/>
</dbReference>
<feature type="domain" description="Response regulatory" evidence="9">
    <location>
        <begin position="6"/>
        <end position="120"/>
    </location>
</feature>
<comment type="caution">
    <text evidence="10">The sequence shown here is derived from an EMBL/GenBank/DDBJ whole genome shotgun (WGS) entry which is preliminary data.</text>
</comment>
<organism evidence="10 11">
    <name type="scientific">Pigmentiphaga kullae</name>
    <dbReference type="NCBI Taxonomy" id="151784"/>
    <lineage>
        <taxon>Bacteria</taxon>
        <taxon>Pseudomonadati</taxon>
        <taxon>Pseudomonadota</taxon>
        <taxon>Betaproteobacteria</taxon>
        <taxon>Burkholderiales</taxon>
        <taxon>Alcaligenaceae</taxon>
        <taxon>Pigmentiphaga</taxon>
    </lineage>
</organism>
<proteinExistence type="predicted"/>
<keyword evidence="4" id="KW-0902">Two-component regulatory system</keyword>
<dbReference type="Gene3D" id="1.10.8.60">
    <property type="match status" value="1"/>
</dbReference>
<dbReference type="GO" id="GO:0043565">
    <property type="term" value="F:sequence-specific DNA binding"/>
    <property type="evidence" value="ECO:0007669"/>
    <property type="project" value="InterPro"/>
</dbReference>
<sequence>MHEGLTVLFVEDDPAVRLGGKQALQLAGLEVKAFESAEQAIKQIVPGFPGVLVTDVKMSGMDGMELLRRALEIDPCLPVILVTGHGDISMAVQAMRLGAYDFIEKPFSSEHLSEVVQRALEKRGLTLEVQSLRRQLDNRMAIESALLGRSPAMVALRKVVQDLADTDADVLVVGETGTGKELVARCLHDHSRRHDRHFSALNCGGMPETLFESEVFGHEAGAFTGAAKRRIGKIEYARGGTLFLDEIETMPMVLQIKLLRTLQERVFERLGSNEPQPMDCRVVAATKTDLLAESERGAFRPDLYYRLSVAVLEIPPLRERREDIPLLFEHFILQAALRYGREAPVLSGSQLQSLMAHHWPGNVRELRNVADRFVLGLAKDGLAGAAASVKRSLEEQMTSFERLLIEDALKNCSGRTAAASEMLGLPRKTLYDKMHRLGLSTDDFKQA</sequence>
<dbReference type="InterPro" id="IPR027417">
    <property type="entry name" value="P-loop_NTPase"/>
</dbReference>
<dbReference type="CDD" id="cd17549">
    <property type="entry name" value="REC_DctD-like"/>
    <property type="match status" value="1"/>
</dbReference>
<dbReference type="Proteomes" id="UP000292445">
    <property type="component" value="Unassembled WGS sequence"/>
</dbReference>
<evidence type="ECO:0000259" key="9">
    <source>
        <dbReference type="PROSITE" id="PS50110"/>
    </source>
</evidence>
<evidence type="ECO:0000256" key="3">
    <source>
        <dbReference type="ARBA" id="ARBA00022840"/>
    </source>
</evidence>
<dbReference type="PROSITE" id="PS50110">
    <property type="entry name" value="RESPONSE_REGULATORY"/>
    <property type="match status" value="1"/>
</dbReference>
<name>A0A4Q7NN56_9BURK</name>
<dbReference type="PANTHER" id="PTHR32071:SF57">
    <property type="entry name" value="C4-DICARBOXYLATE TRANSPORT TRANSCRIPTIONAL REGULATORY PROTEIN DCTD"/>
    <property type="match status" value="1"/>
</dbReference>
<evidence type="ECO:0000256" key="5">
    <source>
        <dbReference type="ARBA" id="ARBA00023015"/>
    </source>
</evidence>
<dbReference type="Pfam" id="PF00158">
    <property type="entry name" value="Sigma54_activat"/>
    <property type="match status" value="1"/>
</dbReference>
<dbReference type="RefSeq" id="WP_130357580.1">
    <property type="nucleotide sequence ID" value="NZ_SGXC01000001.1"/>
</dbReference>
<evidence type="ECO:0000256" key="2">
    <source>
        <dbReference type="ARBA" id="ARBA00022741"/>
    </source>
</evidence>
<keyword evidence="11" id="KW-1185">Reference proteome</keyword>
<feature type="modified residue" description="4-aspartylphosphate" evidence="7">
    <location>
        <position position="55"/>
    </location>
</feature>
<dbReference type="PROSITE" id="PS00688">
    <property type="entry name" value="SIGMA54_INTERACT_3"/>
    <property type="match status" value="1"/>
</dbReference>
<dbReference type="Pfam" id="PF25601">
    <property type="entry name" value="AAA_lid_14"/>
    <property type="match status" value="1"/>
</dbReference>